<gene>
    <name evidence="2" type="ORF">BABINDRAFT_8212</name>
</gene>
<proteinExistence type="predicted"/>
<dbReference type="PANTHER" id="PTHR16291">
    <property type="entry name" value="NUCLEAR CAP-BINDING PROTEIN SUBUNIT 3"/>
    <property type="match status" value="1"/>
</dbReference>
<sequence>MSLRPEALLLSGVNNLSTRDIQAYVRSHLSEADLDMTFKIEWVDDASIVLAFKSEETALTALYKLSETDLQVEMEAETLVGKKCKPFVKNLFAAMPAQDEDAMATDESPGVLTVRRAMDSDKKVKNAKEYSRYYLLNGEPNYRERQGGHRNKRSDRHSHRETEKTDPSEDLFPVKLGVDPAVIAEKAESKNDLFGSLENRLPPKRYTERPSRATAADEDDLFPLKKSAVRERSRSRNSQTDKEVRRRSRSPAGRSLASAMGL</sequence>
<feature type="compositionally biased region" description="Basic residues" evidence="1">
    <location>
        <begin position="148"/>
        <end position="157"/>
    </location>
</feature>
<dbReference type="Pfam" id="PF10309">
    <property type="entry name" value="NCBP3"/>
    <property type="match status" value="1"/>
</dbReference>
<protein>
    <submittedName>
        <fullName evidence="2">Uncharacterized protein</fullName>
    </submittedName>
</protein>
<feature type="compositionally biased region" description="Basic and acidic residues" evidence="1">
    <location>
        <begin position="228"/>
        <end position="244"/>
    </location>
</feature>
<dbReference type="GO" id="GO:0003729">
    <property type="term" value="F:mRNA binding"/>
    <property type="evidence" value="ECO:0007669"/>
    <property type="project" value="InterPro"/>
</dbReference>
<feature type="region of interest" description="Disordered" evidence="1">
    <location>
        <begin position="138"/>
        <end position="173"/>
    </location>
</feature>
<evidence type="ECO:0000313" key="2">
    <source>
        <dbReference type="EMBL" id="ODQ80033.1"/>
    </source>
</evidence>
<dbReference type="GO" id="GO:0005634">
    <property type="term" value="C:nucleus"/>
    <property type="evidence" value="ECO:0007669"/>
    <property type="project" value="TreeGrafter"/>
</dbReference>
<dbReference type="OrthoDB" id="422106at2759"/>
<dbReference type="InterPro" id="IPR019416">
    <property type="entry name" value="NCBP3"/>
</dbReference>
<dbReference type="PANTHER" id="PTHR16291:SF0">
    <property type="entry name" value="NUCLEAR CAP-BINDING PROTEIN SUBUNIT 3"/>
    <property type="match status" value="1"/>
</dbReference>
<evidence type="ECO:0000313" key="3">
    <source>
        <dbReference type="Proteomes" id="UP000094336"/>
    </source>
</evidence>
<evidence type="ECO:0000256" key="1">
    <source>
        <dbReference type="SAM" id="MobiDB-lite"/>
    </source>
</evidence>
<organism evidence="2 3">
    <name type="scientific">Babjeviella inositovora NRRL Y-12698</name>
    <dbReference type="NCBI Taxonomy" id="984486"/>
    <lineage>
        <taxon>Eukaryota</taxon>
        <taxon>Fungi</taxon>
        <taxon>Dikarya</taxon>
        <taxon>Ascomycota</taxon>
        <taxon>Saccharomycotina</taxon>
        <taxon>Pichiomycetes</taxon>
        <taxon>Serinales incertae sedis</taxon>
        <taxon>Babjeviella</taxon>
    </lineage>
</organism>
<feature type="compositionally biased region" description="Basic and acidic residues" evidence="1">
    <location>
        <begin position="158"/>
        <end position="167"/>
    </location>
</feature>
<dbReference type="STRING" id="984486.A0A1E3QQR6"/>
<dbReference type="EMBL" id="KV454431">
    <property type="protein sequence ID" value="ODQ80033.1"/>
    <property type="molecule type" value="Genomic_DNA"/>
</dbReference>
<dbReference type="Proteomes" id="UP000094336">
    <property type="component" value="Unassembled WGS sequence"/>
</dbReference>
<keyword evidence="3" id="KW-1185">Reference proteome</keyword>
<dbReference type="RefSeq" id="XP_018985361.1">
    <property type="nucleotide sequence ID" value="XM_019132756.1"/>
</dbReference>
<dbReference type="GeneID" id="30150609"/>
<dbReference type="GO" id="GO:0000340">
    <property type="term" value="F:RNA 7-methylguanosine cap binding"/>
    <property type="evidence" value="ECO:0007669"/>
    <property type="project" value="InterPro"/>
</dbReference>
<dbReference type="AlphaFoldDB" id="A0A1E3QQR6"/>
<reference evidence="3" key="1">
    <citation type="submission" date="2016-05" db="EMBL/GenBank/DDBJ databases">
        <title>Comparative genomics of biotechnologically important yeasts.</title>
        <authorList>
            <consortium name="DOE Joint Genome Institute"/>
            <person name="Riley R."/>
            <person name="Haridas S."/>
            <person name="Wolfe K.H."/>
            <person name="Lopes M.R."/>
            <person name="Hittinger C.T."/>
            <person name="Goker M."/>
            <person name="Salamov A."/>
            <person name="Wisecaver J."/>
            <person name="Long T.M."/>
            <person name="Aerts A.L."/>
            <person name="Barry K."/>
            <person name="Choi C."/>
            <person name="Clum A."/>
            <person name="Coughlan A.Y."/>
            <person name="Deshpande S."/>
            <person name="Douglass A.P."/>
            <person name="Hanson S.J."/>
            <person name="Klenk H.-P."/>
            <person name="Labutti K."/>
            <person name="Lapidus A."/>
            <person name="Lindquist E."/>
            <person name="Lipzen A."/>
            <person name="Meier-Kolthoff J.P."/>
            <person name="Ohm R.A."/>
            <person name="Otillar R.P."/>
            <person name="Pangilinan J."/>
            <person name="Peng Y."/>
            <person name="Rokas A."/>
            <person name="Rosa C.A."/>
            <person name="Scheuner C."/>
            <person name="Sibirny A.A."/>
            <person name="Slot J.C."/>
            <person name="Stielow J.B."/>
            <person name="Sun H."/>
            <person name="Kurtzman C.P."/>
            <person name="Blackwell M."/>
            <person name="Grigoriev I.V."/>
            <person name="Jeffries T.W."/>
        </authorList>
    </citation>
    <scope>NUCLEOTIDE SEQUENCE [LARGE SCALE GENOMIC DNA]</scope>
    <source>
        <strain evidence="3">NRRL Y-12698</strain>
    </source>
</reference>
<accession>A0A1E3QQR6</accession>
<name>A0A1E3QQR6_9ASCO</name>
<feature type="region of interest" description="Disordered" evidence="1">
    <location>
        <begin position="194"/>
        <end position="262"/>
    </location>
</feature>